<dbReference type="EMBL" id="MHNZ01000016">
    <property type="protein sequence ID" value="OGZ56465.1"/>
    <property type="molecule type" value="Genomic_DNA"/>
</dbReference>
<evidence type="ECO:0000313" key="3">
    <source>
        <dbReference type="Proteomes" id="UP000177954"/>
    </source>
</evidence>
<name>A0A1G2H1W5_9BACT</name>
<feature type="domain" description="RNHCP" evidence="1">
    <location>
        <begin position="11"/>
        <end position="92"/>
    </location>
</feature>
<dbReference type="STRING" id="1802129.A3J04_00535"/>
<sequence length="102" mass="11690">MESKKFQKRVEDFVCERCGAVTVGKGYTNHCARCLWSKHVDEKPGDRMAVCRGMMEPVSIEKRKNYIIYYRCRTCGKAIKNKAAPEDNTDVIIMLSANPIKK</sequence>
<dbReference type="Pfam" id="PF12647">
    <property type="entry name" value="RNHCP"/>
    <property type="match status" value="1"/>
</dbReference>
<evidence type="ECO:0000313" key="2">
    <source>
        <dbReference type="EMBL" id="OGZ56465.1"/>
    </source>
</evidence>
<protein>
    <recommendedName>
        <fullName evidence="1">RNHCP domain-containing protein</fullName>
    </recommendedName>
</protein>
<organism evidence="2 3">
    <name type="scientific">Candidatus Ryanbacteria bacterium RIFCSPLOWO2_02_FULL_47_14</name>
    <dbReference type="NCBI Taxonomy" id="1802129"/>
    <lineage>
        <taxon>Bacteria</taxon>
        <taxon>Candidatus Ryaniibacteriota</taxon>
    </lineage>
</organism>
<comment type="caution">
    <text evidence="2">The sequence shown here is derived from an EMBL/GenBank/DDBJ whole genome shotgun (WGS) entry which is preliminary data.</text>
</comment>
<dbReference type="InterPro" id="IPR024439">
    <property type="entry name" value="RNHCP"/>
</dbReference>
<reference evidence="2 3" key="1">
    <citation type="journal article" date="2016" name="Nat. Commun.">
        <title>Thousands of microbial genomes shed light on interconnected biogeochemical processes in an aquifer system.</title>
        <authorList>
            <person name="Anantharaman K."/>
            <person name="Brown C.T."/>
            <person name="Hug L.A."/>
            <person name="Sharon I."/>
            <person name="Castelle C.J."/>
            <person name="Probst A.J."/>
            <person name="Thomas B.C."/>
            <person name="Singh A."/>
            <person name="Wilkins M.J."/>
            <person name="Karaoz U."/>
            <person name="Brodie E.L."/>
            <person name="Williams K.H."/>
            <person name="Hubbard S.S."/>
            <person name="Banfield J.F."/>
        </authorList>
    </citation>
    <scope>NUCLEOTIDE SEQUENCE [LARGE SCALE GENOMIC DNA]</scope>
</reference>
<accession>A0A1G2H1W5</accession>
<dbReference type="AlphaFoldDB" id="A0A1G2H1W5"/>
<proteinExistence type="predicted"/>
<evidence type="ECO:0000259" key="1">
    <source>
        <dbReference type="Pfam" id="PF12647"/>
    </source>
</evidence>
<dbReference type="Proteomes" id="UP000177954">
    <property type="component" value="Unassembled WGS sequence"/>
</dbReference>
<gene>
    <name evidence="2" type="ORF">A3J04_00535</name>
</gene>